<dbReference type="EMBL" id="KQ086333">
    <property type="protein sequence ID" value="KLO05279.1"/>
    <property type="molecule type" value="Genomic_DNA"/>
</dbReference>
<dbReference type="STRING" id="27342.A0A0H2R0N0"/>
<evidence type="ECO:0000313" key="2">
    <source>
        <dbReference type="Proteomes" id="UP000053477"/>
    </source>
</evidence>
<dbReference type="AlphaFoldDB" id="A0A0H2R0N0"/>
<protein>
    <submittedName>
        <fullName evidence="1">Uncharacterized protein</fullName>
    </submittedName>
</protein>
<proteinExistence type="predicted"/>
<organism evidence="1 2">
    <name type="scientific">Schizopora paradoxa</name>
    <dbReference type="NCBI Taxonomy" id="27342"/>
    <lineage>
        <taxon>Eukaryota</taxon>
        <taxon>Fungi</taxon>
        <taxon>Dikarya</taxon>
        <taxon>Basidiomycota</taxon>
        <taxon>Agaricomycotina</taxon>
        <taxon>Agaricomycetes</taxon>
        <taxon>Hymenochaetales</taxon>
        <taxon>Schizoporaceae</taxon>
        <taxon>Schizopora</taxon>
    </lineage>
</organism>
<dbReference type="Proteomes" id="UP000053477">
    <property type="component" value="Unassembled WGS sequence"/>
</dbReference>
<feature type="non-terminal residue" evidence="1">
    <location>
        <position position="1"/>
    </location>
</feature>
<dbReference type="SUPFAM" id="SSF53098">
    <property type="entry name" value="Ribonuclease H-like"/>
    <property type="match status" value="1"/>
</dbReference>
<gene>
    <name evidence="1" type="ORF">SCHPADRAFT_839598</name>
</gene>
<reference evidence="1 2" key="1">
    <citation type="submission" date="2015-04" db="EMBL/GenBank/DDBJ databases">
        <title>Complete genome sequence of Schizopora paradoxa KUC8140, a cosmopolitan wood degrader in East Asia.</title>
        <authorList>
            <consortium name="DOE Joint Genome Institute"/>
            <person name="Min B."/>
            <person name="Park H."/>
            <person name="Jang Y."/>
            <person name="Kim J.-J."/>
            <person name="Kim K.H."/>
            <person name="Pangilinan J."/>
            <person name="Lipzen A."/>
            <person name="Riley R."/>
            <person name="Grigoriev I.V."/>
            <person name="Spatafora J.W."/>
            <person name="Choi I.-G."/>
        </authorList>
    </citation>
    <scope>NUCLEOTIDE SEQUENCE [LARGE SCALE GENOMIC DNA]</scope>
    <source>
        <strain evidence="1 2">KUC8140</strain>
    </source>
</reference>
<dbReference type="InterPro" id="IPR012337">
    <property type="entry name" value="RNaseH-like_sf"/>
</dbReference>
<keyword evidence="2" id="KW-1185">Reference proteome</keyword>
<sequence>KHLATSMKWSPVESEDLSDACVQAGLAPKKLTQSVAKQWNSVAKASACALQLKKALLVLWDMPQHCARTSKLRKYKLTSAEWEILKQLRNILKHFLSATLHISQLRVPLLHQVIPIFDILTRKINQAITDMSLHIAVRAATARGQVILDKYYMAMSISLVYLLNMC</sequence>
<dbReference type="InParanoid" id="A0A0H2R0N0"/>
<evidence type="ECO:0000313" key="1">
    <source>
        <dbReference type="EMBL" id="KLO05279.1"/>
    </source>
</evidence>
<accession>A0A0H2R0N0</accession>
<dbReference type="OrthoDB" id="3359487at2759"/>
<name>A0A0H2R0N0_9AGAM</name>